<dbReference type="Proteomes" id="UP001162483">
    <property type="component" value="Unassembled WGS sequence"/>
</dbReference>
<organism evidence="1 2">
    <name type="scientific">Staurois parvus</name>
    <dbReference type="NCBI Taxonomy" id="386267"/>
    <lineage>
        <taxon>Eukaryota</taxon>
        <taxon>Metazoa</taxon>
        <taxon>Chordata</taxon>
        <taxon>Craniata</taxon>
        <taxon>Vertebrata</taxon>
        <taxon>Euteleostomi</taxon>
        <taxon>Amphibia</taxon>
        <taxon>Batrachia</taxon>
        <taxon>Anura</taxon>
        <taxon>Neobatrachia</taxon>
        <taxon>Ranoidea</taxon>
        <taxon>Ranidae</taxon>
        <taxon>Staurois</taxon>
    </lineage>
</organism>
<comment type="caution">
    <text evidence="1">The sequence shown here is derived from an EMBL/GenBank/DDBJ whole genome shotgun (WGS) entry which is preliminary data.</text>
</comment>
<evidence type="ECO:0000313" key="1">
    <source>
        <dbReference type="EMBL" id="CAI9619746.1"/>
    </source>
</evidence>
<keyword evidence="2" id="KW-1185">Reference proteome</keyword>
<protein>
    <submittedName>
        <fullName evidence="1">Uncharacterized protein</fullName>
    </submittedName>
</protein>
<evidence type="ECO:0000313" key="2">
    <source>
        <dbReference type="Proteomes" id="UP001162483"/>
    </source>
</evidence>
<dbReference type="EMBL" id="CATNWA010020747">
    <property type="protein sequence ID" value="CAI9619746.1"/>
    <property type="molecule type" value="Genomic_DNA"/>
</dbReference>
<proteinExistence type="predicted"/>
<gene>
    <name evidence="1" type="ORF">SPARVUS_LOCUS15881826</name>
</gene>
<reference evidence="1" key="1">
    <citation type="submission" date="2023-05" db="EMBL/GenBank/DDBJ databases">
        <authorList>
            <person name="Stuckert A."/>
        </authorList>
    </citation>
    <scope>NUCLEOTIDE SEQUENCE</scope>
</reference>
<name>A0ABN9HH48_9NEOB</name>
<accession>A0ABN9HH48</accession>
<sequence>MPRCTLCSVWIPLKMNWAFLISFRFSWKRWINVLKIVCELDLIVNMDKLFP</sequence>